<dbReference type="PANTHER" id="PTHR43777:SF1">
    <property type="entry name" value="MOLYBDENUM COFACTOR CYTIDYLYLTRANSFERASE"/>
    <property type="match status" value="1"/>
</dbReference>
<protein>
    <recommendedName>
        <fullName evidence="1">MobA-like NTP transferase domain-containing protein</fullName>
    </recommendedName>
</protein>
<organism evidence="2 3">
    <name type="scientific">Maribacter cobaltidurans</name>
    <dbReference type="NCBI Taxonomy" id="1178778"/>
    <lineage>
        <taxon>Bacteria</taxon>
        <taxon>Pseudomonadati</taxon>
        <taxon>Bacteroidota</taxon>
        <taxon>Flavobacteriia</taxon>
        <taxon>Flavobacteriales</taxon>
        <taxon>Flavobacteriaceae</taxon>
        <taxon>Maribacter</taxon>
    </lineage>
</organism>
<dbReference type="GO" id="GO:0016779">
    <property type="term" value="F:nucleotidyltransferase activity"/>
    <property type="evidence" value="ECO:0007669"/>
    <property type="project" value="UniProtKB-ARBA"/>
</dbReference>
<dbReference type="CDD" id="cd04182">
    <property type="entry name" value="GT_2_like_f"/>
    <property type="match status" value="1"/>
</dbReference>
<dbReference type="KEGG" id="marb:CJ263_19365"/>
<sequence length="186" mass="21122">MGKIKQLLPWKDSFLLQHALRTVKEVDPDQLVLVLGANSDKIRPMLHFDDETYDVIENPTWEKGLGNSISIGVGHVLSTNHAVDGILICLGDQPLITSVYLQRLIDQFKTKKYSIIASSYTNRVGVPAIFNRSICHELVQLNSDTGAKDILLAYKDDILRLDAQELLEDIDTPEEYEKLYQRFHNT</sequence>
<dbReference type="SUPFAM" id="SSF53448">
    <property type="entry name" value="Nucleotide-diphospho-sugar transferases"/>
    <property type="match status" value="1"/>
</dbReference>
<keyword evidence="3" id="KW-1185">Reference proteome</keyword>
<evidence type="ECO:0000313" key="3">
    <source>
        <dbReference type="Proteomes" id="UP000215244"/>
    </source>
</evidence>
<dbReference type="Gene3D" id="3.90.550.10">
    <property type="entry name" value="Spore Coat Polysaccharide Biosynthesis Protein SpsA, Chain A"/>
    <property type="match status" value="1"/>
</dbReference>
<dbReference type="InterPro" id="IPR029044">
    <property type="entry name" value="Nucleotide-diphossugar_trans"/>
</dbReference>
<evidence type="ECO:0000259" key="1">
    <source>
        <dbReference type="Pfam" id="PF12804"/>
    </source>
</evidence>
<proteinExistence type="predicted"/>
<reference evidence="2 3" key="1">
    <citation type="submission" date="2017-08" db="EMBL/GenBank/DDBJ databases">
        <title>The complete genome sequence of Maribacter sp. B1, isolated from deep-sea sediment.</title>
        <authorList>
            <person name="Wu Y.-H."/>
            <person name="Cheng H."/>
            <person name="Xu X.-W."/>
        </authorList>
    </citation>
    <scope>NUCLEOTIDE SEQUENCE [LARGE SCALE GENOMIC DNA]</scope>
    <source>
        <strain evidence="2 3">B1</strain>
    </source>
</reference>
<feature type="domain" description="MobA-like NTP transferase" evidence="1">
    <location>
        <begin position="1"/>
        <end position="154"/>
    </location>
</feature>
<name>A0A223VBJ3_9FLAO</name>
<dbReference type="PANTHER" id="PTHR43777">
    <property type="entry name" value="MOLYBDENUM COFACTOR CYTIDYLYLTRANSFERASE"/>
    <property type="match status" value="1"/>
</dbReference>
<dbReference type="InterPro" id="IPR025877">
    <property type="entry name" value="MobA-like_NTP_Trfase"/>
</dbReference>
<dbReference type="Pfam" id="PF12804">
    <property type="entry name" value="NTP_transf_3"/>
    <property type="match status" value="1"/>
</dbReference>
<dbReference type="EMBL" id="CP022957">
    <property type="protein sequence ID" value="ASV32209.1"/>
    <property type="molecule type" value="Genomic_DNA"/>
</dbReference>
<gene>
    <name evidence="2" type="ORF">CJ263_19365</name>
</gene>
<dbReference type="AlphaFoldDB" id="A0A223VBJ3"/>
<dbReference type="Proteomes" id="UP000215244">
    <property type="component" value="Chromosome"/>
</dbReference>
<evidence type="ECO:0000313" key="2">
    <source>
        <dbReference type="EMBL" id="ASV32209.1"/>
    </source>
</evidence>
<accession>A0A223VBJ3</accession>